<feature type="region of interest" description="Disordered" evidence="1">
    <location>
        <begin position="118"/>
        <end position="139"/>
    </location>
</feature>
<sequence>MGRYLVFSPKPSRSSRTSCNAARLFLGMSKLSERGHPHLSPLFTVLATSVSVCLCMPLLFPAFLPVGPFYPPSERLIVKKRGALKCKPHEKTKGLGKSDSFNNNKHTSTNLLREINEQEKRTPQHPHLSLLQMDGGRDGRITIPRPPGGVRAVDQAEGENAAVCVHVCVCAEGGISGKLPPESNRTLPKASFPSQPKLQKLHPKLE</sequence>
<feature type="region of interest" description="Disordered" evidence="1">
    <location>
        <begin position="178"/>
        <end position="206"/>
    </location>
</feature>
<evidence type="ECO:0000313" key="3">
    <source>
        <dbReference type="Proteomes" id="UP001479290"/>
    </source>
</evidence>
<name>A0AAW2AGN3_CULAL</name>
<evidence type="ECO:0000256" key="1">
    <source>
        <dbReference type="SAM" id="MobiDB-lite"/>
    </source>
</evidence>
<feature type="non-terminal residue" evidence="2">
    <location>
        <position position="206"/>
    </location>
</feature>
<comment type="caution">
    <text evidence="2">The sequence shown here is derived from an EMBL/GenBank/DDBJ whole genome shotgun (WGS) entry which is preliminary data.</text>
</comment>
<proteinExistence type="predicted"/>
<gene>
    <name evidence="2" type="ORF">ABG768_025106</name>
</gene>
<dbReference type="Proteomes" id="UP001479290">
    <property type="component" value="Unassembled WGS sequence"/>
</dbReference>
<accession>A0AAW2AGN3</accession>
<organism evidence="2 3">
    <name type="scientific">Culter alburnus</name>
    <name type="common">Topmouth culter</name>
    <dbReference type="NCBI Taxonomy" id="194366"/>
    <lineage>
        <taxon>Eukaryota</taxon>
        <taxon>Metazoa</taxon>
        <taxon>Chordata</taxon>
        <taxon>Craniata</taxon>
        <taxon>Vertebrata</taxon>
        <taxon>Euteleostomi</taxon>
        <taxon>Actinopterygii</taxon>
        <taxon>Neopterygii</taxon>
        <taxon>Teleostei</taxon>
        <taxon>Ostariophysi</taxon>
        <taxon>Cypriniformes</taxon>
        <taxon>Xenocyprididae</taxon>
        <taxon>Xenocypridinae</taxon>
        <taxon>Culter</taxon>
    </lineage>
</organism>
<protein>
    <submittedName>
        <fullName evidence="2">Uncharacterized protein</fullName>
    </submittedName>
</protein>
<dbReference type="EMBL" id="JAWDJR010000007">
    <property type="protein sequence ID" value="KAK9971755.1"/>
    <property type="molecule type" value="Genomic_DNA"/>
</dbReference>
<keyword evidence="3" id="KW-1185">Reference proteome</keyword>
<evidence type="ECO:0000313" key="2">
    <source>
        <dbReference type="EMBL" id="KAK9971755.1"/>
    </source>
</evidence>
<reference evidence="2 3" key="1">
    <citation type="submission" date="2024-05" db="EMBL/GenBank/DDBJ databases">
        <title>A high-quality chromosomal-level genome assembly of Topmouth culter (Culter alburnus).</title>
        <authorList>
            <person name="Zhao H."/>
        </authorList>
    </citation>
    <scope>NUCLEOTIDE SEQUENCE [LARGE SCALE GENOMIC DNA]</scope>
    <source>
        <strain evidence="2">CATC2023</strain>
        <tissue evidence="2">Muscle</tissue>
    </source>
</reference>
<dbReference type="AlphaFoldDB" id="A0AAW2AGN3"/>